<proteinExistence type="predicted"/>
<name>A0A645C8W5_9ZZZZ</name>
<organism evidence="1">
    <name type="scientific">bioreactor metagenome</name>
    <dbReference type="NCBI Taxonomy" id="1076179"/>
    <lineage>
        <taxon>unclassified sequences</taxon>
        <taxon>metagenomes</taxon>
        <taxon>ecological metagenomes</taxon>
    </lineage>
</organism>
<comment type="caution">
    <text evidence="1">The sequence shown here is derived from an EMBL/GenBank/DDBJ whole genome shotgun (WGS) entry which is preliminary data.</text>
</comment>
<reference evidence="1" key="1">
    <citation type="submission" date="2019-08" db="EMBL/GenBank/DDBJ databases">
        <authorList>
            <person name="Kucharzyk K."/>
            <person name="Murdoch R.W."/>
            <person name="Higgins S."/>
            <person name="Loffler F."/>
        </authorList>
    </citation>
    <scope>NUCLEOTIDE SEQUENCE</scope>
</reference>
<gene>
    <name evidence="1" type="ORF">SDC9_119739</name>
</gene>
<evidence type="ECO:0000313" key="1">
    <source>
        <dbReference type="EMBL" id="MPM72763.1"/>
    </source>
</evidence>
<dbReference type="AlphaFoldDB" id="A0A645C8W5"/>
<protein>
    <submittedName>
        <fullName evidence="1">Uncharacterized protein</fullName>
    </submittedName>
</protein>
<accession>A0A645C8W5</accession>
<dbReference type="EMBL" id="VSSQ01024938">
    <property type="protein sequence ID" value="MPM72763.1"/>
    <property type="molecule type" value="Genomic_DNA"/>
</dbReference>
<sequence>MPSFRYVQDSVPADAAVDQLVAFGIIPVRKSLRYQSYIAFSQRIRIVSVAADVGDAVADEKQFPLGRFLHKALLIVLDDFDLIAIRIGDEVISY</sequence>